<dbReference type="RefSeq" id="WP_229719078.1">
    <property type="nucleotide sequence ID" value="NZ_BMMH01000016.1"/>
</dbReference>
<dbReference type="InterPro" id="IPR027417">
    <property type="entry name" value="P-loop_NTPase"/>
</dbReference>
<evidence type="ECO:0000313" key="3">
    <source>
        <dbReference type="Proteomes" id="UP000638263"/>
    </source>
</evidence>
<evidence type="ECO:0000256" key="1">
    <source>
        <dbReference type="SAM" id="Phobius"/>
    </source>
</evidence>
<evidence type="ECO:0000313" key="2">
    <source>
        <dbReference type="EMBL" id="GGL35080.1"/>
    </source>
</evidence>
<dbReference type="PANTHER" id="PTHR43681">
    <property type="entry name" value="TRANSMEMBRANE GTPASE FZO"/>
    <property type="match status" value="1"/>
</dbReference>
<keyword evidence="1" id="KW-0812">Transmembrane</keyword>
<keyword evidence="1" id="KW-1133">Transmembrane helix</keyword>
<dbReference type="AlphaFoldDB" id="A0A917RV88"/>
<dbReference type="Gene3D" id="3.40.50.300">
    <property type="entry name" value="P-loop containing nucleotide triphosphate hydrolases"/>
    <property type="match status" value="1"/>
</dbReference>
<name>A0A917RV88_9NOCA</name>
<proteinExistence type="predicted"/>
<protein>
    <submittedName>
        <fullName evidence="2">Isoniazid-inducible protein iniA</fullName>
    </submittedName>
</protein>
<keyword evidence="1" id="KW-0472">Membrane</keyword>
<gene>
    <name evidence="2" type="ORF">GCM10011588_57310</name>
</gene>
<keyword evidence="3" id="KW-1185">Reference proteome</keyword>
<dbReference type="SUPFAM" id="SSF52540">
    <property type="entry name" value="P-loop containing nucleoside triphosphate hydrolases"/>
    <property type="match status" value="1"/>
</dbReference>
<accession>A0A917RV88</accession>
<dbReference type="PANTHER" id="PTHR43681:SF1">
    <property type="entry name" value="SARCALUMENIN"/>
    <property type="match status" value="1"/>
</dbReference>
<dbReference type="Proteomes" id="UP000638263">
    <property type="component" value="Unassembled WGS sequence"/>
</dbReference>
<sequence length="609" mass="66924">MTESEEQGLSAVAGPRAATVKNPDVMAPLIQIIDELRDVSRTASRNDLRGRLGMVRARVADTRVRLVVVGPPKSGTSTLVNTMAGAPISATDSAISVPAIVEYGPEPTATLIRREGGGRIRRQLVDPLDPGPALMAKGVIRADFTQPSPLLAEGIVLMDAPGAALQDRSTWSMIAAADAVLYVTDADTEYSREQIAHLRRVGQVCPTVICVLNKIDRNAHWTHVQERNRELLDDAGLAFAVAPVSAAIHQEAQQSGNQQRAIESGLPQLVEHLREYVVAQADATAVKSAVRDIQLVGDHLGVTLRTEADALRDPRRRAHVTQQLATARDQADQLRQRTATWQITLADGSAELMADIEHDLRHRLRTLVRDAEAEIMRTDPQRRWPEFGAEWEARSVEAIAENFELANYRAEELADQVSARFPADHRTPDLPDIRPAYPSELLEDVAPLESLQTTRAGALDQFLSALRGSYGGILMVGMATSLLDMPLVNWYSIGAGLLLGIHVLWEDRRGRKLRRQAEAKAALARWMEDVIFQVGKESRTRLREVQRVLRDHFTDIATDALRAADEALRVAEEAGAQYGDRGAERLARLDSDMGKLRDLRQQAGSIVAA</sequence>
<comment type="caution">
    <text evidence="2">The sequence shown here is derived from an EMBL/GenBank/DDBJ whole genome shotgun (WGS) entry which is preliminary data.</text>
</comment>
<feature type="transmembrane region" description="Helical" evidence="1">
    <location>
        <begin position="488"/>
        <end position="505"/>
    </location>
</feature>
<organism evidence="2 3">
    <name type="scientific">Nocardia jinanensis</name>
    <dbReference type="NCBI Taxonomy" id="382504"/>
    <lineage>
        <taxon>Bacteria</taxon>
        <taxon>Bacillati</taxon>
        <taxon>Actinomycetota</taxon>
        <taxon>Actinomycetes</taxon>
        <taxon>Mycobacteriales</taxon>
        <taxon>Nocardiaceae</taxon>
        <taxon>Nocardia</taxon>
    </lineage>
</organism>
<reference evidence="2" key="2">
    <citation type="submission" date="2020-09" db="EMBL/GenBank/DDBJ databases">
        <authorList>
            <person name="Sun Q."/>
            <person name="Zhou Y."/>
        </authorList>
    </citation>
    <scope>NUCLEOTIDE SEQUENCE</scope>
    <source>
        <strain evidence="2">CGMCC 4.3508</strain>
    </source>
</reference>
<dbReference type="EMBL" id="BMMH01000016">
    <property type="protein sequence ID" value="GGL35080.1"/>
    <property type="molecule type" value="Genomic_DNA"/>
</dbReference>
<reference evidence="2" key="1">
    <citation type="journal article" date="2014" name="Int. J. Syst. Evol. Microbiol.">
        <title>Complete genome sequence of Corynebacterium casei LMG S-19264T (=DSM 44701T), isolated from a smear-ripened cheese.</title>
        <authorList>
            <consortium name="US DOE Joint Genome Institute (JGI-PGF)"/>
            <person name="Walter F."/>
            <person name="Albersmeier A."/>
            <person name="Kalinowski J."/>
            <person name="Ruckert C."/>
        </authorList>
    </citation>
    <scope>NUCLEOTIDE SEQUENCE</scope>
    <source>
        <strain evidence="2">CGMCC 4.3508</strain>
    </source>
</reference>
<dbReference type="InterPro" id="IPR051943">
    <property type="entry name" value="TRAFAC_Dynamin-like_GTPase"/>
</dbReference>